<evidence type="ECO:0000256" key="5">
    <source>
        <dbReference type="ARBA" id="ARBA00022989"/>
    </source>
</evidence>
<dbReference type="GO" id="GO:0005886">
    <property type="term" value="C:plasma membrane"/>
    <property type="evidence" value="ECO:0007669"/>
    <property type="project" value="UniProtKB-SubCell"/>
</dbReference>
<evidence type="ECO:0000313" key="8">
    <source>
        <dbReference type="EMBL" id="PWB01902.1"/>
    </source>
</evidence>
<reference evidence="9" key="1">
    <citation type="submission" date="2018-02" db="EMBL/GenBank/DDBJ databases">
        <authorList>
            <person name="Clavel T."/>
            <person name="Strowig T."/>
        </authorList>
    </citation>
    <scope>NUCLEOTIDE SEQUENCE [LARGE SCALE GENOMIC DNA]</scope>
    <source>
        <strain evidence="9">DSM 103720</strain>
    </source>
</reference>
<comment type="caution">
    <text evidence="8">The sequence shown here is derived from an EMBL/GenBank/DDBJ whole genome shotgun (WGS) entry which is preliminary data.</text>
</comment>
<feature type="transmembrane region" description="Helical" evidence="7">
    <location>
        <begin position="290"/>
        <end position="313"/>
    </location>
</feature>
<feature type="transmembrane region" description="Helical" evidence="7">
    <location>
        <begin position="382"/>
        <end position="401"/>
    </location>
</feature>
<feature type="transmembrane region" description="Helical" evidence="7">
    <location>
        <begin position="356"/>
        <end position="376"/>
    </location>
</feature>
<keyword evidence="4 7" id="KW-0812">Transmembrane</keyword>
<dbReference type="AlphaFoldDB" id="A0A2V1IP84"/>
<gene>
    <name evidence="8" type="ORF">C5O23_08135</name>
</gene>
<keyword evidence="6 7" id="KW-0472">Membrane</keyword>
<dbReference type="CDD" id="cd13127">
    <property type="entry name" value="MATE_tuaB_like"/>
    <property type="match status" value="1"/>
</dbReference>
<accession>A0A2V1IP84</accession>
<dbReference type="InterPro" id="IPR050833">
    <property type="entry name" value="Poly_Biosynth_Transport"/>
</dbReference>
<feature type="transmembrane region" description="Helical" evidence="7">
    <location>
        <begin position="150"/>
        <end position="169"/>
    </location>
</feature>
<feature type="transmembrane region" description="Helical" evidence="7">
    <location>
        <begin position="14"/>
        <end position="35"/>
    </location>
</feature>
<keyword evidence="5 7" id="KW-1133">Transmembrane helix</keyword>
<evidence type="ECO:0000256" key="1">
    <source>
        <dbReference type="ARBA" id="ARBA00004651"/>
    </source>
</evidence>
<evidence type="ECO:0000256" key="7">
    <source>
        <dbReference type="SAM" id="Phobius"/>
    </source>
</evidence>
<dbReference type="EMBL" id="PUEC01000017">
    <property type="protein sequence ID" value="PWB01902.1"/>
    <property type="molecule type" value="Genomic_DNA"/>
</dbReference>
<dbReference type="Pfam" id="PF13440">
    <property type="entry name" value="Polysacc_synt_3"/>
    <property type="match status" value="1"/>
</dbReference>
<feature type="transmembrane region" description="Helical" evidence="7">
    <location>
        <begin position="117"/>
        <end position="138"/>
    </location>
</feature>
<protein>
    <submittedName>
        <fullName evidence="8">Lipopolysaccharide biosynthesis protein</fullName>
    </submittedName>
</protein>
<feature type="transmembrane region" description="Helical" evidence="7">
    <location>
        <begin position="47"/>
        <end position="70"/>
    </location>
</feature>
<keyword evidence="3" id="KW-1003">Cell membrane</keyword>
<comment type="similarity">
    <text evidence="2">Belongs to the polysaccharide synthase family.</text>
</comment>
<evidence type="ECO:0000256" key="3">
    <source>
        <dbReference type="ARBA" id="ARBA00022475"/>
    </source>
</evidence>
<feature type="transmembrane region" description="Helical" evidence="7">
    <location>
        <begin position="441"/>
        <end position="461"/>
    </location>
</feature>
<sequence>MSDSGLKQKTAKGLLWGGIGSGTMQLLNLLFGIFLSRLLSPADYGVVGALTIFSAMAGLFAESGFTLAIVNRKNISHDDYNAVFWFNIVAGLGLYGLLFALAPLIARFYNQPEMVWLSRFLFLGFLFGGIATAPSAYFFRNLNVKLRSQIQICAILLSGTVGVTCAAFGCGYWGIAAQTVTYSGCNALLLWLRSPWHPTLSFRMAPLREMLPFSTRQLMTSLFTHINNNFFSVLLGRFYGMQPTGYYTQGSKWTTMGYSTISGMLNSVAQPVFREASEERERLCRVFLKMLRFTSFVCFPAMFGLAIVARELIVLSVTAKWLPCVPVMQILCVWGAFMPVATLYGNLFNSIGRPNIYMWNTISLGLMQLLCVMLSYPYGLTVMLEVYAGVNVCWLFVWHYFAARHIGLRLSGVLKSMMPYIAVSLAVMAVTVAATARIESAIVSLLAKIFMAAALYGLLMWRLKSVVFRESIGYLTKGRLKL</sequence>
<dbReference type="GeneID" id="82526313"/>
<dbReference type="PANTHER" id="PTHR30250:SF10">
    <property type="entry name" value="LIPOPOLYSACCHARIDE BIOSYNTHESIS PROTEIN WZXC"/>
    <property type="match status" value="1"/>
</dbReference>
<evidence type="ECO:0000256" key="2">
    <source>
        <dbReference type="ARBA" id="ARBA00007430"/>
    </source>
</evidence>
<feature type="transmembrane region" description="Helical" evidence="7">
    <location>
        <begin position="82"/>
        <end position="105"/>
    </location>
</feature>
<name>A0A2V1IP84_9BACT</name>
<organism evidence="8 9">
    <name type="scientific">Duncaniella muris</name>
    <dbReference type="NCBI Taxonomy" id="2094150"/>
    <lineage>
        <taxon>Bacteria</taxon>
        <taxon>Pseudomonadati</taxon>
        <taxon>Bacteroidota</taxon>
        <taxon>Bacteroidia</taxon>
        <taxon>Bacteroidales</taxon>
        <taxon>Muribaculaceae</taxon>
        <taxon>Duncaniella</taxon>
    </lineage>
</organism>
<dbReference type="RefSeq" id="WP_107032453.1">
    <property type="nucleotide sequence ID" value="NZ_CAOLSD010000010.1"/>
</dbReference>
<feature type="transmembrane region" description="Helical" evidence="7">
    <location>
        <begin position="413"/>
        <end position="435"/>
    </location>
</feature>
<evidence type="ECO:0000256" key="4">
    <source>
        <dbReference type="ARBA" id="ARBA00022692"/>
    </source>
</evidence>
<comment type="subcellular location">
    <subcellularLocation>
        <location evidence="1">Cell membrane</location>
        <topology evidence="1">Multi-pass membrane protein</topology>
    </subcellularLocation>
</comment>
<feature type="transmembrane region" description="Helical" evidence="7">
    <location>
        <begin position="325"/>
        <end position="344"/>
    </location>
</feature>
<dbReference type="Proteomes" id="UP000244905">
    <property type="component" value="Unassembled WGS sequence"/>
</dbReference>
<evidence type="ECO:0000313" key="9">
    <source>
        <dbReference type="Proteomes" id="UP000244905"/>
    </source>
</evidence>
<evidence type="ECO:0000256" key="6">
    <source>
        <dbReference type="ARBA" id="ARBA00023136"/>
    </source>
</evidence>
<dbReference type="PANTHER" id="PTHR30250">
    <property type="entry name" value="PST FAMILY PREDICTED COLANIC ACID TRANSPORTER"/>
    <property type="match status" value="1"/>
</dbReference>
<proteinExistence type="inferred from homology"/>
<keyword evidence="9" id="KW-1185">Reference proteome</keyword>